<keyword evidence="6" id="KW-0067">ATP-binding</keyword>
<evidence type="ECO:0000256" key="4">
    <source>
        <dbReference type="ARBA" id="ARBA00022741"/>
    </source>
</evidence>
<proteinExistence type="inferred from homology"/>
<dbReference type="Proteomes" id="UP000243819">
    <property type="component" value="Unassembled WGS sequence"/>
</dbReference>
<reference evidence="12" key="1">
    <citation type="submission" date="2016-10" db="EMBL/GenBank/DDBJ databases">
        <authorList>
            <person name="Varghese N."/>
            <person name="Submissions S."/>
        </authorList>
    </citation>
    <scope>NUCLEOTIDE SEQUENCE [LARGE SCALE GENOMIC DNA]</scope>
    <source>
        <strain evidence="12">DSM 13577</strain>
    </source>
</reference>
<keyword evidence="4" id="KW-0547">Nucleotide-binding</keyword>
<dbReference type="GO" id="GO:0005524">
    <property type="term" value="F:ATP binding"/>
    <property type="evidence" value="ECO:0007669"/>
    <property type="project" value="UniProtKB-KW"/>
</dbReference>
<dbReference type="PIRSF" id="PIRSF003128">
    <property type="entry name" value="RecN"/>
    <property type="match status" value="1"/>
</dbReference>
<accession>A0A1H9Y1T6</accession>
<dbReference type="GO" id="GO:0006281">
    <property type="term" value="P:DNA repair"/>
    <property type="evidence" value="ECO:0007669"/>
    <property type="project" value="UniProtKB-KW"/>
</dbReference>
<sequence length="562" mass="63511">MIDRISIENFALIEALEIDFDCGLTVLSGETGAGKSIIIDALTLLTGGRASAELVRAGSEKSIIVGVFSLTPSKSQKIKEILGIDVDDQLIIEREIYSSGKSIAKVNNKIITIGLLKEITKDLVDIHGQHEHHSLLDPQKHLSFLDLYGGKRIGELLSRYNELYVKRRDILNRLSKLHSNNENRERQMDLLKFEIEEIENCNLTVGEDEELLNRRKVLINAEKLYNGVMNSYNHLYQGEENPSVVEVIGSIISDLEHLTKYDDNLSKFIPQLEGALFQIQDVSRELFNYGQDLELDPEALTSVEMRIDEINRLKRKYGPTIEDVLNYYQQRKLELEELVNSEELFKGLQGELKLVEKELLKIGQELSAKRKELALNLSTKISLELADMSMEKTKFEVYFKKNNDDEFYETGLDQVEFLISPNPGEPLKPLAKISSGGELSRIMLAMKNILAQIDQIETLVFDEVDTGIGGRTAQRVAEKLLNVSKGRQVLCVSHLPQICVMADNHYKIEKKEVAGRTISTIRKLDGQEKILEIARMISGAEITQGTINHAQEMLALAQGFKR</sequence>
<evidence type="ECO:0000256" key="5">
    <source>
        <dbReference type="ARBA" id="ARBA00022763"/>
    </source>
</evidence>
<keyword evidence="7 9" id="KW-0234">DNA repair</keyword>
<dbReference type="FunFam" id="3.40.50.300:FF:000319">
    <property type="entry name" value="DNA repair protein RecN"/>
    <property type="match status" value="1"/>
</dbReference>
<evidence type="ECO:0000259" key="10">
    <source>
        <dbReference type="Pfam" id="PF02463"/>
    </source>
</evidence>
<dbReference type="PANTHER" id="PTHR11059">
    <property type="entry name" value="DNA REPAIR PROTEIN RECN"/>
    <property type="match status" value="1"/>
</dbReference>
<dbReference type="RefSeq" id="WP_091347752.1">
    <property type="nucleotide sequence ID" value="NZ_FOIF01000001.1"/>
</dbReference>
<evidence type="ECO:0000313" key="12">
    <source>
        <dbReference type="Proteomes" id="UP000243819"/>
    </source>
</evidence>
<comment type="similarity">
    <text evidence="2 9">Belongs to the RecN family.</text>
</comment>
<evidence type="ECO:0000256" key="3">
    <source>
        <dbReference type="ARBA" id="ARBA00021315"/>
    </source>
</evidence>
<dbReference type="InterPro" id="IPR004604">
    <property type="entry name" value="DNA_recomb/repair_RecN"/>
</dbReference>
<dbReference type="InterPro" id="IPR003395">
    <property type="entry name" value="RecF/RecN/SMC_N"/>
</dbReference>
<keyword evidence="12" id="KW-1185">Reference proteome</keyword>
<dbReference type="STRING" id="1120990.SAMN03080614_100179"/>
<name>A0A1H9Y1T6_9FIRM</name>
<evidence type="ECO:0000256" key="8">
    <source>
        <dbReference type="ARBA" id="ARBA00033408"/>
    </source>
</evidence>
<protein>
    <recommendedName>
        <fullName evidence="3 9">DNA repair protein RecN</fullName>
    </recommendedName>
    <alternativeName>
        <fullName evidence="8 9">Recombination protein N</fullName>
    </alternativeName>
</protein>
<dbReference type="Gene3D" id="3.40.50.300">
    <property type="entry name" value="P-loop containing nucleotide triphosphate hydrolases"/>
    <property type="match status" value="2"/>
</dbReference>
<dbReference type="AlphaFoldDB" id="A0A1H9Y1T6"/>
<dbReference type="SUPFAM" id="SSF52540">
    <property type="entry name" value="P-loop containing nucleoside triphosphate hydrolases"/>
    <property type="match status" value="2"/>
</dbReference>
<dbReference type="GO" id="GO:0043590">
    <property type="term" value="C:bacterial nucleoid"/>
    <property type="evidence" value="ECO:0007669"/>
    <property type="project" value="TreeGrafter"/>
</dbReference>
<dbReference type="NCBIfam" id="TIGR00634">
    <property type="entry name" value="recN"/>
    <property type="match status" value="1"/>
</dbReference>
<evidence type="ECO:0000313" key="11">
    <source>
        <dbReference type="EMBL" id="SES62733.1"/>
    </source>
</evidence>
<dbReference type="FunFam" id="3.40.50.300:FF:000356">
    <property type="entry name" value="DNA repair protein RecN"/>
    <property type="match status" value="1"/>
</dbReference>
<keyword evidence="5 9" id="KW-0227">DNA damage</keyword>
<comment type="function">
    <text evidence="1 9">May be involved in recombinational repair of damaged DNA.</text>
</comment>
<dbReference type="PANTHER" id="PTHR11059:SF0">
    <property type="entry name" value="DNA REPAIR PROTEIN RECN"/>
    <property type="match status" value="1"/>
</dbReference>
<dbReference type="CDD" id="cd03241">
    <property type="entry name" value="ABC_RecN"/>
    <property type="match status" value="2"/>
</dbReference>
<organism evidence="11 12">
    <name type="scientific">Anaerobranca gottschalkii DSM 13577</name>
    <dbReference type="NCBI Taxonomy" id="1120990"/>
    <lineage>
        <taxon>Bacteria</taxon>
        <taxon>Bacillati</taxon>
        <taxon>Bacillota</taxon>
        <taxon>Clostridia</taxon>
        <taxon>Eubacteriales</taxon>
        <taxon>Proteinivoracaceae</taxon>
        <taxon>Anaerobranca</taxon>
    </lineage>
</organism>
<dbReference type="Pfam" id="PF02463">
    <property type="entry name" value="SMC_N"/>
    <property type="match status" value="1"/>
</dbReference>
<feature type="domain" description="RecF/RecN/SMC N-terminal" evidence="10">
    <location>
        <begin position="1"/>
        <end position="511"/>
    </location>
</feature>
<evidence type="ECO:0000256" key="7">
    <source>
        <dbReference type="ARBA" id="ARBA00023204"/>
    </source>
</evidence>
<dbReference type="OrthoDB" id="9806954at2"/>
<gene>
    <name evidence="11" type="ORF">SAMN03080614_100179</name>
</gene>
<dbReference type="EMBL" id="FOIF01000001">
    <property type="protein sequence ID" value="SES62733.1"/>
    <property type="molecule type" value="Genomic_DNA"/>
</dbReference>
<evidence type="ECO:0000256" key="9">
    <source>
        <dbReference type="PIRNR" id="PIRNR003128"/>
    </source>
</evidence>
<evidence type="ECO:0000256" key="1">
    <source>
        <dbReference type="ARBA" id="ARBA00003618"/>
    </source>
</evidence>
<dbReference type="GO" id="GO:0006310">
    <property type="term" value="P:DNA recombination"/>
    <property type="evidence" value="ECO:0007669"/>
    <property type="project" value="InterPro"/>
</dbReference>
<dbReference type="GO" id="GO:0009432">
    <property type="term" value="P:SOS response"/>
    <property type="evidence" value="ECO:0007669"/>
    <property type="project" value="TreeGrafter"/>
</dbReference>
<evidence type="ECO:0000256" key="2">
    <source>
        <dbReference type="ARBA" id="ARBA00009441"/>
    </source>
</evidence>
<evidence type="ECO:0000256" key="6">
    <source>
        <dbReference type="ARBA" id="ARBA00022840"/>
    </source>
</evidence>
<dbReference type="InterPro" id="IPR027417">
    <property type="entry name" value="P-loop_NTPase"/>
</dbReference>